<proteinExistence type="inferred from homology"/>
<dbReference type="EMBL" id="UFQS01002289">
    <property type="protein sequence ID" value="SSX13698.1"/>
    <property type="molecule type" value="Genomic_DNA"/>
</dbReference>
<dbReference type="Gene3D" id="3.40.50.2000">
    <property type="entry name" value="Glycogen Phosphorylase B"/>
    <property type="match status" value="2"/>
</dbReference>
<evidence type="ECO:0000256" key="4">
    <source>
        <dbReference type="RuleBase" id="RU003718"/>
    </source>
</evidence>
<dbReference type="InterPro" id="IPR050271">
    <property type="entry name" value="UDP-glycosyltransferase"/>
</dbReference>
<sequence>MKSIGVISLILFICCSWSVTESAKILAVFPTQAKSHYIVSQRLLFELAKSGHEVTVITLIETKNVPKGYKEIYLDFGDKMEEFVKDLFNKTDDNQLTGGSITNFFLGSAETCRNILAHEKVQALMKSNAKFDLLVFEIFMDEALLGLAQHFKVPVVGISTIGVSRWVEEYTATPMPWSYISHPLMNFPDQMNFVQRFINTLGSSFEEYLLRTLLYPRMEEIYNEIFTDPNKPDFYTLRKSAISLVLLNSHSSLGGTKPLMTNMIEVGGMHVELKTKPLPKDMQDFIDSAEHGVIYFCLGSNVRPQYMHPEKKQAIINVFNQMKEKIIWKFDDESLQVDKNKIYIAKWMPQNDILANPKVKVFITHGGLLGTTEAIVHGVPLVGIPIMADQKMNMAKAELTGYGLTLFYSNLTETSFKWALDEVINNPKYRNTVKEISTRFRDRPQDPLETAKYWVEYVIRNKGAYYLQSPALKLNTIERYNLDVYGILILLAQLIIYLMYRVIKFFYTLIFGRGGANAKTNNNRKKAKKA</sequence>
<feature type="signal peptide" evidence="5">
    <location>
        <begin position="1"/>
        <end position="22"/>
    </location>
</feature>
<keyword evidence="2 4" id="KW-0328">Glycosyltransferase</keyword>
<evidence type="ECO:0000256" key="2">
    <source>
        <dbReference type="ARBA" id="ARBA00022676"/>
    </source>
</evidence>
<keyword evidence="3 4" id="KW-0808">Transferase</keyword>
<dbReference type="GO" id="GO:0015020">
    <property type="term" value="F:glucuronosyltransferase activity"/>
    <property type="evidence" value="ECO:0007669"/>
    <property type="project" value="UniProtKB-EC"/>
</dbReference>
<comment type="similarity">
    <text evidence="1 4">Belongs to the UDP-glycosyltransferase family.</text>
</comment>
<comment type="catalytic activity">
    <reaction evidence="5">
        <text>glucuronate acceptor + UDP-alpha-D-glucuronate = acceptor beta-D-glucuronoside + UDP + H(+)</text>
        <dbReference type="Rhea" id="RHEA:21032"/>
        <dbReference type="ChEBI" id="CHEBI:15378"/>
        <dbReference type="ChEBI" id="CHEBI:58052"/>
        <dbReference type="ChEBI" id="CHEBI:58223"/>
        <dbReference type="ChEBI" id="CHEBI:132367"/>
        <dbReference type="ChEBI" id="CHEBI:132368"/>
        <dbReference type="EC" id="2.4.1.17"/>
    </reaction>
</comment>
<feature type="transmembrane region" description="Helical" evidence="5">
    <location>
        <begin position="484"/>
        <end position="503"/>
    </location>
</feature>
<evidence type="ECO:0000256" key="5">
    <source>
        <dbReference type="RuleBase" id="RU362059"/>
    </source>
</evidence>
<dbReference type="PANTHER" id="PTHR48043:SF159">
    <property type="entry name" value="EG:EG0003.4 PROTEIN-RELATED"/>
    <property type="match status" value="1"/>
</dbReference>
<comment type="subcellular location">
    <subcellularLocation>
        <location evidence="5">Membrane</location>
        <topology evidence="5">Single-pass membrane protein</topology>
    </subcellularLocation>
</comment>
<reference evidence="6" key="1">
    <citation type="submission" date="2018-04" db="EMBL/GenBank/DDBJ databases">
        <authorList>
            <person name="Go L.Y."/>
            <person name="Mitchell J.A."/>
        </authorList>
    </citation>
    <scope>NUCLEOTIDE SEQUENCE</scope>
    <source>
        <tissue evidence="6">Whole organism</tissue>
    </source>
</reference>
<feature type="chain" id="PRO_5033860030" description="UDP-glucuronosyltransferase" evidence="5">
    <location>
        <begin position="23"/>
        <end position="530"/>
    </location>
</feature>
<dbReference type="AlphaFoldDB" id="A0A336L7B9"/>
<organism evidence="6">
    <name type="scientific">Culicoides sonorensis</name>
    <name type="common">Biting midge</name>
    <dbReference type="NCBI Taxonomy" id="179676"/>
    <lineage>
        <taxon>Eukaryota</taxon>
        <taxon>Metazoa</taxon>
        <taxon>Ecdysozoa</taxon>
        <taxon>Arthropoda</taxon>
        <taxon>Hexapoda</taxon>
        <taxon>Insecta</taxon>
        <taxon>Pterygota</taxon>
        <taxon>Neoptera</taxon>
        <taxon>Endopterygota</taxon>
        <taxon>Diptera</taxon>
        <taxon>Nematocera</taxon>
        <taxon>Chironomoidea</taxon>
        <taxon>Ceratopogonidae</taxon>
        <taxon>Ceratopogoninae</taxon>
        <taxon>Culicoides</taxon>
        <taxon>Monoculicoides</taxon>
    </lineage>
</organism>
<dbReference type="EC" id="2.4.1.17" evidence="5"/>
<evidence type="ECO:0000313" key="6">
    <source>
        <dbReference type="EMBL" id="SSX13698.1"/>
    </source>
</evidence>
<dbReference type="FunFam" id="3.40.50.2000:FF:000050">
    <property type="entry name" value="UDP-glucuronosyltransferase"/>
    <property type="match status" value="1"/>
</dbReference>
<reference evidence="7" key="2">
    <citation type="submission" date="2018-07" db="EMBL/GenBank/DDBJ databases">
        <authorList>
            <person name="Quirk P.G."/>
            <person name="Krulwich T.A."/>
        </authorList>
    </citation>
    <scope>NUCLEOTIDE SEQUENCE</scope>
</reference>
<dbReference type="InterPro" id="IPR035595">
    <property type="entry name" value="UDP_glycos_trans_CS"/>
</dbReference>
<dbReference type="PANTHER" id="PTHR48043">
    <property type="entry name" value="EG:EG0003.4 PROTEIN-RELATED"/>
    <property type="match status" value="1"/>
</dbReference>
<dbReference type="GO" id="GO:0016020">
    <property type="term" value="C:membrane"/>
    <property type="evidence" value="ECO:0007669"/>
    <property type="project" value="UniProtKB-SubCell"/>
</dbReference>
<dbReference type="PROSITE" id="PS00375">
    <property type="entry name" value="UDPGT"/>
    <property type="match status" value="1"/>
</dbReference>
<protein>
    <recommendedName>
        <fullName evidence="5">UDP-glucuronosyltransferase</fullName>
        <ecNumber evidence="5">2.4.1.17</ecNumber>
    </recommendedName>
</protein>
<dbReference type="SUPFAM" id="SSF53756">
    <property type="entry name" value="UDP-Glycosyltransferase/glycogen phosphorylase"/>
    <property type="match status" value="1"/>
</dbReference>
<keyword evidence="5" id="KW-0732">Signal</keyword>
<evidence type="ECO:0000256" key="3">
    <source>
        <dbReference type="ARBA" id="ARBA00022679"/>
    </source>
</evidence>
<evidence type="ECO:0000256" key="1">
    <source>
        <dbReference type="ARBA" id="ARBA00009995"/>
    </source>
</evidence>
<dbReference type="Pfam" id="PF00201">
    <property type="entry name" value="UDPGT"/>
    <property type="match status" value="1"/>
</dbReference>
<dbReference type="CDD" id="cd03784">
    <property type="entry name" value="GT1_Gtf-like"/>
    <property type="match status" value="1"/>
</dbReference>
<gene>
    <name evidence="6" type="primary">CSON005952</name>
</gene>
<dbReference type="OMA" id="KVYQKIC"/>
<keyword evidence="5" id="KW-0812">Transmembrane</keyword>
<dbReference type="VEuPathDB" id="VectorBase:CSON005952"/>
<dbReference type="InterPro" id="IPR002213">
    <property type="entry name" value="UDP_glucos_trans"/>
</dbReference>
<evidence type="ECO:0000313" key="7">
    <source>
        <dbReference type="EMBL" id="SSX33124.1"/>
    </source>
</evidence>
<keyword evidence="5" id="KW-1133">Transmembrane helix</keyword>
<dbReference type="EMBL" id="UFQT01002289">
    <property type="protein sequence ID" value="SSX33124.1"/>
    <property type="molecule type" value="Genomic_DNA"/>
</dbReference>
<accession>A0A336L7B9</accession>
<keyword evidence="5" id="KW-0472">Membrane</keyword>
<name>A0A336L7B9_CULSO</name>